<dbReference type="Proteomes" id="UP001497444">
    <property type="component" value="Chromosome 12"/>
</dbReference>
<feature type="region of interest" description="Disordered" evidence="1">
    <location>
        <begin position="159"/>
        <end position="202"/>
    </location>
</feature>
<feature type="region of interest" description="Disordered" evidence="1">
    <location>
        <begin position="474"/>
        <end position="753"/>
    </location>
</feature>
<evidence type="ECO:0000313" key="2">
    <source>
        <dbReference type="EMBL" id="CAK9259393.1"/>
    </source>
</evidence>
<accession>A0ABP0W092</accession>
<feature type="region of interest" description="Disordered" evidence="1">
    <location>
        <begin position="277"/>
        <end position="339"/>
    </location>
</feature>
<feature type="compositionally biased region" description="Low complexity" evidence="1">
    <location>
        <begin position="739"/>
        <end position="750"/>
    </location>
</feature>
<protein>
    <recommendedName>
        <fullName evidence="4">Auxilin-like protein</fullName>
    </recommendedName>
</protein>
<feature type="compositionally biased region" description="Polar residues" evidence="1">
    <location>
        <begin position="159"/>
        <end position="170"/>
    </location>
</feature>
<evidence type="ECO:0008006" key="4">
    <source>
        <dbReference type="Google" id="ProtNLM"/>
    </source>
</evidence>
<feature type="region of interest" description="Disordered" evidence="1">
    <location>
        <begin position="430"/>
        <end position="450"/>
    </location>
</feature>
<dbReference type="Gene3D" id="1.10.287.110">
    <property type="entry name" value="DnaJ domain"/>
    <property type="match status" value="1"/>
</dbReference>
<feature type="compositionally biased region" description="Basic and acidic residues" evidence="1">
    <location>
        <begin position="513"/>
        <end position="724"/>
    </location>
</feature>
<dbReference type="InterPro" id="IPR036869">
    <property type="entry name" value="J_dom_sf"/>
</dbReference>
<feature type="compositionally biased region" description="Pro residues" evidence="1">
    <location>
        <begin position="435"/>
        <end position="446"/>
    </location>
</feature>
<evidence type="ECO:0000256" key="1">
    <source>
        <dbReference type="SAM" id="MobiDB-lite"/>
    </source>
</evidence>
<sequence length="925" mass="102140">MEDFANILQRDYGLKPQGKAAPMSASGPSPAAGSNRTGSSSGKGKSGIGSNSSTSFGDLLGDFNGSSSRSRTRTSQSSFNDDLLGGFVPTTMQPAAWAVSDDGYLGRDPSERDLLSVSNKHSGTDDLLGSFGVSKSGLQAGAFHGSFEDDLLRVIQTAKSSSQAGPTHSSLDGDLLGGFKKPEAQKSSTTVKSPPMSPSQLEPVYDDFLPGFGVGEPMKATNSTESTVVPNSSSIDDLFSSPVEAGMFAGINSSSGFTVPPSEASAFPDLLDPSSYSDLGSGSSGHKSSSRVKSDTDDGAYDGFDGFTKPTPVATVKVKEPSSPSKTVPGGKTSLQGSVNEDGIVGQVSFSNSPFVSDPMDSPVLSPVYPKQSSKEKNAEIFSNDSSPIFDEPVAAVQTPSADASTYQSATNVENLTGEKWLTIDDVKLVTEPSASPPPTRAPPDPCTEREQSIPVVMPDVIIEDLGEVVKPLRQERRGDRKKGRAREDEWLKGGRDRHDSRDTAFFGEPEFEAERGVSKDKDHQQERAVLEKATQEVEVQREIGERVAKQEEAREREVERLAERTKKAAERVMAEAREREAERAKKAAERVVAEARERAAKAAVEKVVNEARERAEKAAVQRAAAAREQEQVKEREREREKQEAEKEREKQRERKEKEKERERERQRKEREKEERERREKEKERERERERDRERDSMRERERGAAEQLRKESANFRATSEPRQRPSVNLPASGLFRPSSGNSVNSGSGVPLQRQSSGAQKVVDDWTSIFTQPAPTVDEFQGEPAERRRIRLEKHQRIEERAAKVLDEKHQRDMALQMEQDERHRSAGNLDAEIRRWSMGKEGNLRALLSSLHLMLWPECNWKPVSLTDLITGPSVKKAYQRAILCVHPDKVQQKGATVQQKYIAEKVFDLLKEAFAKFNASELY</sequence>
<feature type="compositionally biased region" description="Low complexity" evidence="1">
    <location>
        <begin position="277"/>
        <end position="287"/>
    </location>
</feature>
<dbReference type="PANTHER" id="PTHR23172:SF19">
    <property type="entry name" value="J DOMAIN-CONTAINING PROTEIN"/>
    <property type="match status" value="1"/>
</dbReference>
<reference evidence="2" key="1">
    <citation type="submission" date="2024-02" db="EMBL/GenBank/DDBJ databases">
        <authorList>
            <consortium name="ELIXIR-Norway"/>
            <consortium name="Elixir Norway"/>
        </authorList>
    </citation>
    <scope>NUCLEOTIDE SEQUENCE</scope>
</reference>
<feature type="region of interest" description="Disordered" evidence="1">
    <location>
        <begin position="1"/>
        <end position="87"/>
    </location>
</feature>
<dbReference type="PANTHER" id="PTHR23172">
    <property type="entry name" value="AUXILIN/CYCLIN G-ASSOCIATED KINASE-RELATED"/>
    <property type="match status" value="1"/>
</dbReference>
<dbReference type="SUPFAM" id="SSF46565">
    <property type="entry name" value="Chaperone J-domain"/>
    <property type="match status" value="1"/>
</dbReference>
<keyword evidence="3" id="KW-1185">Reference proteome</keyword>
<feature type="compositionally biased region" description="Low complexity" evidence="1">
    <location>
        <begin position="18"/>
        <end position="57"/>
    </location>
</feature>
<feature type="compositionally biased region" description="Basic and acidic residues" evidence="1">
    <location>
        <begin position="486"/>
        <end position="503"/>
    </location>
</feature>
<name>A0ABP0W092_9BRYO</name>
<organism evidence="2 3">
    <name type="scientific">Sphagnum jensenii</name>
    <dbReference type="NCBI Taxonomy" id="128206"/>
    <lineage>
        <taxon>Eukaryota</taxon>
        <taxon>Viridiplantae</taxon>
        <taxon>Streptophyta</taxon>
        <taxon>Embryophyta</taxon>
        <taxon>Bryophyta</taxon>
        <taxon>Sphagnophytina</taxon>
        <taxon>Sphagnopsida</taxon>
        <taxon>Sphagnales</taxon>
        <taxon>Sphagnaceae</taxon>
        <taxon>Sphagnum</taxon>
    </lineage>
</organism>
<dbReference type="EMBL" id="OZ020107">
    <property type="protein sequence ID" value="CAK9259393.1"/>
    <property type="molecule type" value="Genomic_DNA"/>
</dbReference>
<gene>
    <name evidence="2" type="ORF">CSSPJE1EN1_LOCUS4871</name>
</gene>
<feature type="compositionally biased region" description="Low complexity" evidence="1">
    <location>
        <begin position="66"/>
        <end position="78"/>
    </location>
</feature>
<proteinExistence type="predicted"/>
<evidence type="ECO:0000313" key="3">
    <source>
        <dbReference type="Proteomes" id="UP001497444"/>
    </source>
</evidence>